<organism evidence="2 3">
    <name type="scientific">Neocallimastix californiae</name>
    <dbReference type="NCBI Taxonomy" id="1754190"/>
    <lineage>
        <taxon>Eukaryota</taxon>
        <taxon>Fungi</taxon>
        <taxon>Fungi incertae sedis</taxon>
        <taxon>Chytridiomycota</taxon>
        <taxon>Chytridiomycota incertae sedis</taxon>
        <taxon>Neocallimastigomycetes</taxon>
        <taxon>Neocallimastigales</taxon>
        <taxon>Neocallimastigaceae</taxon>
        <taxon>Neocallimastix</taxon>
    </lineage>
</organism>
<name>A0A1Y2ACF3_9FUNG</name>
<proteinExistence type="predicted"/>
<feature type="compositionally biased region" description="Basic residues" evidence="1">
    <location>
        <begin position="76"/>
        <end position="91"/>
    </location>
</feature>
<evidence type="ECO:0000313" key="3">
    <source>
        <dbReference type="Proteomes" id="UP000193920"/>
    </source>
</evidence>
<feature type="compositionally biased region" description="Basic and acidic residues" evidence="1">
    <location>
        <begin position="103"/>
        <end position="123"/>
    </location>
</feature>
<feature type="compositionally biased region" description="Polar residues" evidence="1">
    <location>
        <begin position="1"/>
        <end position="14"/>
    </location>
</feature>
<sequence length="130" mass="14544">MSEVRYTNENSATVTKYMDLEPRPMSAPANLECSSIHESDSENSVEFDEDVKSNLKKNSGNIEKSLSQSNSPLLKNNKKGNGKGSKKRSKSKLINNKKGLMKRNKDIEKDSLVNENDVFDRTTGESIKNC</sequence>
<feature type="compositionally biased region" description="Low complexity" evidence="1">
    <location>
        <begin position="64"/>
        <end position="75"/>
    </location>
</feature>
<dbReference type="AlphaFoldDB" id="A0A1Y2ACF3"/>
<dbReference type="EMBL" id="MCOG01000309">
    <property type="protein sequence ID" value="ORY19950.1"/>
    <property type="molecule type" value="Genomic_DNA"/>
</dbReference>
<accession>A0A1Y2ACF3</accession>
<protein>
    <submittedName>
        <fullName evidence="2">Uncharacterized protein</fullName>
    </submittedName>
</protein>
<gene>
    <name evidence="2" type="ORF">LY90DRAFT_517220</name>
</gene>
<comment type="caution">
    <text evidence="2">The sequence shown here is derived from an EMBL/GenBank/DDBJ whole genome shotgun (WGS) entry which is preliminary data.</text>
</comment>
<dbReference type="Proteomes" id="UP000193920">
    <property type="component" value="Unassembled WGS sequence"/>
</dbReference>
<reference evidence="2 3" key="1">
    <citation type="submission" date="2016-08" db="EMBL/GenBank/DDBJ databases">
        <title>A Parts List for Fungal Cellulosomes Revealed by Comparative Genomics.</title>
        <authorList>
            <consortium name="DOE Joint Genome Institute"/>
            <person name="Haitjema C.H."/>
            <person name="Gilmore S.P."/>
            <person name="Henske J.K."/>
            <person name="Solomon K.V."/>
            <person name="De Groot R."/>
            <person name="Kuo A."/>
            <person name="Mondo S.J."/>
            <person name="Salamov A.A."/>
            <person name="Labutti K."/>
            <person name="Zhao Z."/>
            <person name="Chiniquy J."/>
            <person name="Barry K."/>
            <person name="Brewer H.M."/>
            <person name="Purvine S.O."/>
            <person name="Wright A.T."/>
            <person name="Boxma B."/>
            <person name="Van Alen T."/>
            <person name="Hackstein J.H."/>
            <person name="Baker S.E."/>
            <person name="Grigoriev I.V."/>
            <person name="O'Malley M.A."/>
        </authorList>
    </citation>
    <scope>NUCLEOTIDE SEQUENCE [LARGE SCALE GENOMIC DNA]</scope>
    <source>
        <strain evidence="2 3">G1</strain>
    </source>
</reference>
<keyword evidence="3" id="KW-1185">Reference proteome</keyword>
<evidence type="ECO:0000256" key="1">
    <source>
        <dbReference type="SAM" id="MobiDB-lite"/>
    </source>
</evidence>
<evidence type="ECO:0000313" key="2">
    <source>
        <dbReference type="EMBL" id="ORY19950.1"/>
    </source>
</evidence>
<dbReference type="OrthoDB" id="10602136at2759"/>
<feature type="region of interest" description="Disordered" evidence="1">
    <location>
        <begin position="1"/>
        <end position="130"/>
    </location>
</feature>